<evidence type="ECO:0000313" key="1">
    <source>
        <dbReference type="EMBL" id="TBX87842.1"/>
    </source>
</evidence>
<gene>
    <name evidence="1" type="ORF">E0H31_28720</name>
</gene>
<organism evidence="1 2">
    <name type="scientific">Rhizobium leguminosarum bv. viciae</name>
    <dbReference type="NCBI Taxonomy" id="387"/>
    <lineage>
        <taxon>Bacteria</taxon>
        <taxon>Pseudomonadati</taxon>
        <taxon>Pseudomonadota</taxon>
        <taxon>Alphaproteobacteria</taxon>
        <taxon>Hyphomicrobiales</taxon>
        <taxon>Rhizobiaceae</taxon>
        <taxon>Rhizobium/Agrobacterium group</taxon>
        <taxon>Rhizobium</taxon>
    </lineage>
</organism>
<dbReference type="Proteomes" id="UP000291866">
    <property type="component" value="Unassembled WGS sequence"/>
</dbReference>
<comment type="caution">
    <text evidence="1">The sequence shown here is derived from an EMBL/GenBank/DDBJ whole genome shotgun (WGS) entry which is preliminary data.</text>
</comment>
<accession>A0A8G2MP56</accession>
<dbReference type="EMBL" id="SJLU01000018">
    <property type="protein sequence ID" value="TBX87842.1"/>
    <property type="molecule type" value="Genomic_DNA"/>
</dbReference>
<evidence type="ECO:0000313" key="2">
    <source>
        <dbReference type="Proteomes" id="UP000291866"/>
    </source>
</evidence>
<name>A0A8G2MP56_RHILV</name>
<dbReference type="AlphaFoldDB" id="A0A8G2MP56"/>
<reference evidence="1 2" key="1">
    <citation type="submission" date="2019-02" db="EMBL/GenBank/DDBJ databases">
        <title>The competitiveness to form nodules shapes the capacities of Rhizobium leguminosarum sv viciae communities to promote symbiosis with specific hosts.</title>
        <authorList>
            <person name="Boivin S."/>
            <person name="Lepetit M."/>
        </authorList>
    </citation>
    <scope>NUCLEOTIDE SEQUENCE [LARGE SCALE GENOMIC DNA]</scope>
    <source>
        <strain evidence="1 2">SPF4F3</strain>
    </source>
</reference>
<protein>
    <recommendedName>
        <fullName evidence="3">Methyltransferase</fullName>
    </recommendedName>
</protein>
<sequence length="111" mass="11794">MDRFPLLAAGFQSPEDDTPFSFSDAGYVHNILMSAGFKDIAIVPYDEAVTSGDVDAMTRVLLSIGPLGKIARENAMIKSTAQPKLREALAGLENPASVALVASIWIVTARA</sequence>
<proteinExistence type="predicted"/>
<evidence type="ECO:0008006" key="3">
    <source>
        <dbReference type="Google" id="ProtNLM"/>
    </source>
</evidence>
<dbReference type="RefSeq" id="WP_131602798.1">
    <property type="nucleotide sequence ID" value="NZ_SJLU01000018.1"/>
</dbReference>